<dbReference type="InterPro" id="IPR018046">
    <property type="entry name" value="Pili_assmbl_chaperone_CS"/>
</dbReference>
<evidence type="ECO:0000256" key="8">
    <source>
        <dbReference type="RuleBase" id="RU003918"/>
    </source>
</evidence>
<evidence type="ECO:0000313" key="12">
    <source>
        <dbReference type="Proteomes" id="UP000233467"/>
    </source>
</evidence>
<keyword evidence="12" id="KW-1185">Reference proteome</keyword>
<organism evidence="11 12">
    <name type="scientific">Aeromonas sobria</name>
    <dbReference type="NCBI Taxonomy" id="646"/>
    <lineage>
        <taxon>Bacteria</taxon>
        <taxon>Pseudomonadati</taxon>
        <taxon>Pseudomonadota</taxon>
        <taxon>Gammaproteobacteria</taxon>
        <taxon>Aeromonadales</taxon>
        <taxon>Aeromonadaceae</taxon>
        <taxon>Aeromonas</taxon>
    </lineage>
</organism>
<keyword evidence="5" id="KW-0574">Periplasm</keyword>
<dbReference type="InterPro" id="IPR016148">
    <property type="entry name" value="Pili_assmbl_chaperone_C"/>
</dbReference>
<feature type="domain" description="Pili assembly chaperone N-terminal" evidence="9">
    <location>
        <begin position="3"/>
        <end position="75"/>
    </location>
</feature>
<dbReference type="InterPro" id="IPR050643">
    <property type="entry name" value="Periplasmic_pilus_chap"/>
</dbReference>
<name>A0A2N3J041_AERSO</name>
<reference evidence="11 12" key="1">
    <citation type="journal article" date="2017" name="Front. Microbiol.">
        <title>Strong Genomic and Phenotypic Heterogeneity in the Aeromonas sobria Species Complex.</title>
        <authorList>
            <person name="Gauthier J."/>
            <person name="Vincent A.T."/>
            <person name="Charette S.J."/>
            <person name="Derome N."/>
        </authorList>
    </citation>
    <scope>NUCLEOTIDE SEQUENCE [LARGE SCALE GENOMIC DNA]</scope>
    <source>
        <strain evidence="11 12">TM18</strain>
    </source>
</reference>
<evidence type="ECO:0000256" key="3">
    <source>
        <dbReference type="ARBA" id="ARBA00022558"/>
    </source>
</evidence>
<comment type="caution">
    <text evidence="11">The sequence shown here is derived from an EMBL/GenBank/DDBJ whole genome shotgun (WGS) entry which is preliminary data.</text>
</comment>
<dbReference type="PROSITE" id="PS00635">
    <property type="entry name" value="PILI_CHAPERONE"/>
    <property type="match status" value="1"/>
</dbReference>
<evidence type="ECO:0000259" key="10">
    <source>
        <dbReference type="Pfam" id="PF02753"/>
    </source>
</evidence>
<keyword evidence="3" id="KW-1029">Fimbrium biogenesis</keyword>
<dbReference type="InterPro" id="IPR001829">
    <property type="entry name" value="Pili_assmbl_chaperone_bac"/>
</dbReference>
<accession>A0A2N3J041</accession>
<sequence length="180" mass="20064">MSSPLVVLPPLQRVDPLQKSVVRIAAVHGIEGLPADRESLFYFNIREIPPKTDKSNVMQIAVQTRIKLFYRPESIVPERGAIWQDQVTFKKTATGMVANNPTPYYIIFSGFAHPKGKEKLVPFKDFNAITLLPKSTQRFSLGEAVPGEFIATYINDYGGHIALGFKCNDGGLCKARIENK</sequence>
<protein>
    <recommendedName>
        <fullName evidence="13">Fimbrial protein</fullName>
    </recommendedName>
</protein>
<dbReference type="PRINTS" id="PR00969">
    <property type="entry name" value="CHAPERONPILI"/>
</dbReference>
<dbReference type="Pfam" id="PF00345">
    <property type="entry name" value="PapD_N"/>
    <property type="match status" value="1"/>
</dbReference>
<gene>
    <name evidence="11" type="ORF">CJP16_09835</name>
</gene>
<dbReference type="InterPro" id="IPR008962">
    <property type="entry name" value="PapD-like_sf"/>
</dbReference>
<dbReference type="AlphaFoldDB" id="A0A2N3J041"/>
<comment type="subcellular location">
    <subcellularLocation>
        <location evidence="1 8">Periplasm</location>
    </subcellularLocation>
</comment>
<dbReference type="SUPFAM" id="SSF49354">
    <property type="entry name" value="PapD-like"/>
    <property type="match status" value="1"/>
</dbReference>
<dbReference type="PANTHER" id="PTHR30251">
    <property type="entry name" value="PILUS ASSEMBLY CHAPERONE"/>
    <property type="match status" value="1"/>
</dbReference>
<evidence type="ECO:0000313" key="11">
    <source>
        <dbReference type="EMBL" id="PKQ78832.1"/>
    </source>
</evidence>
<dbReference type="GO" id="GO:0030288">
    <property type="term" value="C:outer membrane-bounded periplasmic space"/>
    <property type="evidence" value="ECO:0007669"/>
    <property type="project" value="InterPro"/>
</dbReference>
<keyword evidence="6 8" id="KW-0143">Chaperone</keyword>
<evidence type="ECO:0000256" key="4">
    <source>
        <dbReference type="ARBA" id="ARBA00022729"/>
    </source>
</evidence>
<dbReference type="EMBL" id="NQMM01000027">
    <property type="protein sequence ID" value="PKQ78832.1"/>
    <property type="molecule type" value="Genomic_DNA"/>
</dbReference>
<evidence type="ECO:0000256" key="5">
    <source>
        <dbReference type="ARBA" id="ARBA00022764"/>
    </source>
</evidence>
<proteinExistence type="inferred from homology"/>
<evidence type="ECO:0008006" key="13">
    <source>
        <dbReference type="Google" id="ProtNLM"/>
    </source>
</evidence>
<dbReference type="InterPro" id="IPR013783">
    <property type="entry name" value="Ig-like_fold"/>
</dbReference>
<keyword evidence="7" id="KW-0393">Immunoglobulin domain</keyword>
<dbReference type="GO" id="GO:0071555">
    <property type="term" value="P:cell wall organization"/>
    <property type="evidence" value="ECO:0007669"/>
    <property type="project" value="InterPro"/>
</dbReference>
<dbReference type="SUPFAM" id="SSF49584">
    <property type="entry name" value="Periplasmic chaperone C-domain"/>
    <property type="match status" value="1"/>
</dbReference>
<keyword evidence="4" id="KW-0732">Signal</keyword>
<dbReference type="Gene3D" id="2.60.40.10">
    <property type="entry name" value="Immunoglobulins"/>
    <property type="match status" value="2"/>
</dbReference>
<evidence type="ECO:0000256" key="2">
    <source>
        <dbReference type="ARBA" id="ARBA00007399"/>
    </source>
</evidence>
<dbReference type="InterPro" id="IPR036316">
    <property type="entry name" value="Pili_assmbl_chap_C_dom_sf"/>
</dbReference>
<dbReference type="Pfam" id="PF02753">
    <property type="entry name" value="PapD_C"/>
    <property type="match status" value="1"/>
</dbReference>
<dbReference type="PANTHER" id="PTHR30251:SF5">
    <property type="entry name" value="FIMBRIAL CHAPARONE PROTEIN"/>
    <property type="match status" value="1"/>
</dbReference>
<evidence type="ECO:0000259" key="9">
    <source>
        <dbReference type="Pfam" id="PF00345"/>
    </source>
</evidence>
<comment type="similarity">
    <text evidence="2 8">Belongs to the periplasmic pilus chaperone family.</text>
</comment>
<evidence type="ECO:0000256" key="6">
    <source>
        <dbReference type="ARBA" id="ARBA00023186"/>
    </source>
</evidence>
<evidence type="ECO:0000256" key="7">
    <source>
        <dbReference type="ARBA" id="ARBA00023319"/>
    </source>
</evidence>
<evidence type="ECO:0000256" key="1">
    <source>
        <dbReference type="ARBA" id="ARBA00004418"/>
    </source>
</evidence>
<dbReference type="InterPro" id="IPR016147">
    <property type="entry name" value="Pili_assmbl_chaperone_N"/>
</dbReference>
<dbReference type="Proteomes" id="UP000233467">
    <property type="component" value="Unassembled WGS sequence"/>
</dbReference>
<feature type="domain" description="Pili assembly chaperone C-terminal" evidence="10">
    <location>
        <begin position="99"/>
        <end position="160"/>
    </location>
</feature>